<feature type="transmembrane region" description="Helical" evidence="8">
    <location>
        <begin position="404"/>
        <end position="426"/>
    </location>
</feature>
<dbReference type="GO" id="GO:0005886">
    <property type="term" value="C:plasma membrane"/>
    <property type="evidence" value="ECO:0007669"/>
    <property type="project" value="UniProtKB-SubCell"/>
</dbReference>
<organism evidence="9 10">
    <name type="scientific">Pigmentiphaga humi</name>
    <dbReference type="NCBI Taxonomy" id="2478468"/>
    <lineage>
        <taxon>Bacteria</taxon>
        <taxon>Pseudomonadati</taxon>
        <taxon>Pseudomonadota</taxon>
        <taxon>Betaproteobacteria</taxon>
        <taxon>Burkholderiales</taxon>
        <taxon>Alcaligenaceae</taxon>
        <taxon>Pigmentiphaga</taxon>
    </lineage>
</organism>
<keyword evidence="6 8" id="KW-1133">Transmembrane helix</keyword>
<feature type="transmembrane region" description="Helical" evidence="8">
    <location>
        <begin position="464"/>
        <end position="483"/>
    </location>
</feature>
<feature type="transmembrane region" description="Helical" evidence="8">
    <location>
        <begin position="65"/>
        <end position="86"/>
    </location>
</feature>
<dbReference type="EMBL" id="UWPJ01000008">
    <property type="protein sequence ID" value="VCU68784.1"/>
    <property type="molecule type" value="Genomic_DNA"/>
</dbReference>
<dbReference type="InterPro" id="IPR037294">
    <property type="entry name" value="ABC_BtuC-like"/>
</dbReference>
<dbReference type="AlphaFoldDB" id="A0A3P4AXH9"/>
<dbReference type="InterPro" id="IPR000522">
    <property type="entry name" value="ABC_transptr_permease_BtuC"/>
</dbReference>
<dbReference type="PANTHER" id="PTHR30472:SF37">
    <property type="entry name" value="FE(3+) DICITRATE TRANSPORT SYSTEM PERMEASE PROTEIN FECD-RELATED"/>
    <property type="match status" value="1"/>
</dbReference>
<dbReference type="NCBIfam" id="NF007866">
    <property type="entry name" value="PRK10577.1-2"/>
    <property type="match status" value="1"/>
</dbReference>
<dbReference type="GO" id="GO:0022857">
    <property type="term" value="F:transmembrane transporter activity"/>
    <property type="evidence" value="ECO:0007669"/>
    <property type="project" value="InterPro"/>
</dbReference>
<gene>
    <name evidence="9" type="primary">fhuB</name>
    <name evidence="9" type="ORF">PIGHUM_00842</name>
</gene>
<feature type="transmembrane region" description="Helical" evidence="8">
    <location>
        <begin position="245"/>
        <end position="269"/>
    </location>
</feature>
<sequence>MEHALLHLPAASRPFRWIALASLCAVAVAFTLYTLAGIAPPSRWIAILDGRAQDAVQSLTFTQVALPRIAISWVVGAGLGLAGLLFQQALRNPLADPATIGVSSGAYLALAAATLYAPRLLEWSAEGVALAGGIAACVLVMAVARRSQFATIHIILAGLIVSLFCGAAAGALTLMNHEYLNGLFVWQTGSLAQNGWQKVARMLAQYAVLAVCAGLLARPLVMLTLDDERAAALGVHVSRVRAASIALGAAFSAIAVAWVGVVGFIGLMAPHLAGMLGARTLAQRMLAAPLLGALLLWATDQVVQTLGRSAASIPTGSACALLGAPLLLWLLFRQRAGLGTRPAPGAASPARHGVILQDKYSDRTLLALCAAAGAASLLVALALGRDAAGWTGLADTAWATIRDWRVPRVAAAALAGAMLASAGTLLQRLTGNPLASPEVLGISSGAALGVIGVLLLTADLGAPGMLAAASTGALAALAVIAALNWRAGFSPERVLLTGVALSTLFSAFAAFLLTSGDPRAAALLTWMSGSTYRATSASILPGLAILGLALGSAIAGRRWLLILPLGAEGAQALGVAVLQARLYFLVIVAVLTASATILVGPLSFVGLLAPHMVRGLGLQRPRAALAGSVLAGAAIMVLADWAGRIAVFPWQIPAGLVAMLAGGPAFLWLLWRSK</sequence>
<feature type="transmembrane region" description="Helical" evidence="8">
    <location>
        <begin position="203"/>
        <end position="225"/>
    </location>
</feature>
<proteinExistence type="inferred from homology"/>
<reference evidence="9 10" key="1">
    <citation type="submission" date="2018-10" db="EMBL/GenBank/DDBJ databases">
        <authorList>
            <person name="Criscuolo A."/>
        </authorList>
    </citation>
    <scope>NUCLEOTIDE SEQUENCE [LARGE SCALE GENOMIC DNA]</scope>
    <source>
        <strain evidence="9">DnA1</strain>
    </source>
</reference>
<feature type="transmembrane region" description="Helical" evidence="8">
    <location>
        <begin position="151"/>
        <end position="173"/>
    </location>
</feature>
<evidence type="ECO:0000313" key="9">
    <source>
        <dbReference type="EMBL" id="VCU68784.1"/>
    </source>
</evidence>
<evidence type="ECO:0000256" key="5">
    <source>
        <dbReference type="ARBA" id="ARBA00022692"/>
    </source>
</evidence>
<feature type="transmembrane region" description="Helical" evidence="8">
    <location>
        <begin position="559"/>
        <end position="578"/>
    </location>
</feature>
<feature type="transmembrane region" description="Helical" evidence="8">
    <location>
        <begin position="123"/>
        <end position="144"/>
    </location>
</feature>
<protein>
    <submittedName>
        <fullName evidence="9">Iron(3+)-hydroxamate import system permease protein FhuB</fullName>
    </submittedName>
</protein>
<dbReference type="CDD" id="cd06550">
    <property type="entry name" value="TM_ABC_iron-siderophores_like"/>
    <property type="match status" value="2"/>
</dbReference>
<feature type="transmembrane region" description="Helical" evidence="8">
    <location>
        <begin position="621"/>
        <end position="642"/>
    </location>
</feature>
<keyword evidence="10" id="KW-1185">Reference proteome</keyword>
<comment type="similarity">
    <text evidence="2">Belongs to the binding-protein-dependent transport system permease family. FecCD subfamily.</text>
</comment>
<dbReference type="GO" id="GO:0033214">
    <property type="term" value="P:siderophore-iron import into cell"/>
    <property type="evidence" value="ECO:0007669"/>
    <property type="project" value="TreeGrafter"/>
</dbReference>
<feature type="transmembrane region" description="Helical" evidence="8">
    <location>
        <begin position="17"/>
        <end position="39"/>
    </location>
</feature>
<dbReference type="OrthoDB" id="9811721at2"/>
<keyword evidence="3" id="KW-0813">Transport</keyword>
<feature type="transmembrane region" description="Helical" evidence="8">
    <location>
        <begin position="648"/>
        <end position="671"/>
    </location>
</feature>
<evidence type="ECO:0000256" key="4">
    <source>
        <dbReference type="ARBA" id="ARBA00022475"/>
    </source>
</evidence>
<dbReference type="RefSeq" id="WP_124078008.1">
    <property type="nucleotide sequence ID" value="NZ_UWPJ01000008.1"/>
</dbReference>
<keyword evidence="4" id="KW-1003">Cell membrane</keyword>
<feature type="transmembrane region" description="Helical" evidence="8">
    <location>
        <begin position="534"/>
        <end position="552"/>
    </location>
</feature>
<evidence type="ECO:0000256" key="8">
    <source>
        <dbReference type="SAM" id="Phobius"/>
    </source>
</evidence>
<name>A0A3P4AXH9_9BURK</name>
<feature type="transmembrane region" description="Helical" evidence="8">
    <location>
        <begin position="495"/>
        <end position="514"/>
    </location>
</feature>
<evidence type="ECO:0000256" key="2">
    <source>
        <dbReference type="ARBA" id="ARBA00007935"/>
    </source>
</evidence>
<evidence type="ECO:0000313" key="10">
    <source>
        <dbReference type="Proteomes" id="UP000277294"/>
    </source>
</evidence>
<feature type="transmembrane region" description="Helical" evidence="8">
    <location>
        <begin position="311"/>
        <end position="332"/>
    </location>
</feature>
<feature type="transmembrane region" description="Helical" evidence="8">
    <location>
        <begin position="584"/>
        <end position="609"/>
    </location>
</feature>
<dbReference type="PANTHER" id="PTHR30472">
    <property type="entry name" value="FERRIC ENTEROBACTIN TRANSPORT SYSTEM PERMEASE PROTEIN"/>
    <property type="match status" value="1"/>
</dbReference>
<comment type="subcellular location">
    <subcellularLocation>
        <location evidence="1">Cell membrane</location>
        <topology evidence="1">Multi-pass membrane protein</topology>
    </subcellularLocation>
</comment>
<evidence type="ECO:0000256" key="7">
    <source>
        <dbReference type="ARBA" id="ARBA00023136"/>
    </source>
</evidence>
<keyword evidence="5 8" id="KW-0812">Transmembrane</keyword>
<feature type="transmembrane region" description="Helical" evidence="8">
    <location>
        <begin position="365"/>
        <end position="384"/>
    </location>
</feature>
<feature type="transmembrane region" description="Helical" evidence="8">
    <location>
        <begin position="438"/>
        <end position="458"/>
    </location>
</feature>
<dbReference type="Proteomes" id="UP000277294">
    <property type="component" value="Unassembled WGS sequence"/>
</dbReference>
<dbReference type="SUPFAM" id="SSF81345">
    <property type="entry name" value="ABC transporter involved in vitamin B12 uptake, BtuC"/>
    <property type="match status" value="2"/>
</dbReference>
<accession>A0A3P4AXH9</accession>
<dbReference type="Pfam" id="PF01032">
    <property type="entry name" value="FecCD"/>
    <property type="match status" value="2"/>
</dbReference>
<dbReference type="Gene3D" id="1.10.3470.10">
    <property type="entry name" value="ABC transporter involved in vitamin B12 uptake, BtuC"/>
    <property type="match status" value="2"/>
</dbReference>
<evidence type="ECO:0000256" key="3">
    <source>
        <dbReference type="ARBA" id="ARBA00022448"/>
    </source>
</evidence>
<evidence type="ECO:0000256" key="6">
    <source>
        <dbReference type="ARBA" id="ARBA00022989"/>
    </source>
</evidence>
<keyword evidence="7 8" id="KW-0472">Membrane</keyword>
<feature type="transmembrane region" description="Helical" evidence="8">
    <location>
        <begin position="98"/>
        <end position="117"/>
    </location>
</feature>
<evidence type="ECO:0000256" key="1">
    <source>
        <dbReference type="ARBA" id="ARBA00004651"/>
    </source>
</evidence>